<evidence type="ECO:0000256" key="6">
    <source>
        <dbReference type="ARBA" id="ARBA00022813"/>
    </source>
</evidence>
<evidence type="ECO:0000256" key="12">
    <source>
        <dbReference type="HAMAP-Rule" id="MF_00015"/>
    </source>
</evidence>
<dbReference type="InterPro" id="IPR006197">
    <property type="entry name" value="Peptidase_S24_LexA"/>
</dbReference>
<evidence type="ECO:0000256" key="9">
    <source>
        <dbReference type="ARBA" id="ARBA00023163"/>
    </source>
</evidence>
<proteinExistence type="inferred from homology"/>
<dbReference type="InterPro" id="IPR006199">
    <property type="entry name" value="LexA_DNA-bd_dom"/>
</dbReference>
<dbReference type="GO" id="GO:0045892">
    <property type="term" value="P:negative regulation of DNA-templated transcription"/>
    <property type="evidence" value="ECO:0007669"/>
    <property type="project" value="UniProtKB-UniRule"/>
</dbReference>
<evidence type="ECO:0000256" key="3">
    <source>
        <dbReference type="ARBA" id="ARBA00022705"/>
    </source>
</evidence>
<dbReference type="EMBL" id="DSJL01000010">
    <property type="protein sequence ID" value="HEF65131.1"/>
    <property type="molecule type" value="Genomic_DNA"/>
</dbReference>
<reference evidence="16" key="1">
    <citation type="journal article" date="2020" name="mSystems">
        <title>Genome- and Community-Level Interaction Insights into Carbon Utilization and Element Cycling Functions of Hydrothermarchaeota in Hydrothermal Sediment.</title>
        <authorList>
            <person name="Zhou Z."/>
            <person name="Liu Y."/>
            <person name="Xu W."/>
            <person name="Pan J."/>
            <person name="Luo Z.H."/>
            <person name="Li M."/>
        </authorList>
    </citation>
    <scope>NUCLEOTIDE SEQUENCE [LARGE SCALE GENOMIC DNA]</scope>
    <source>
        <strain evidence="16">SpSt-222</strain>
    </source>
</reference>
<keyword evidence="10 12" id="KW-0234">DNA repair</keyword>
<evidence type="ECO:0000256" key="4">
    <source>
        <dbReference type="ARBA" id="ARBA00022763"/>
    </source>
</evidence>
<evidence type="ECO:0000259" key="14">
    <source>
        <dbReference type="Pfam" id="PF00717"/>
    </source>
</evidence>
<feature type="active site" description="For autocatalytic cleavage activity" evidence="12">
    <location>
        <position position="133"/>
    </location>
</feature>
<dbReference type="AlphaFoldDB" id="A0A7C1G0A4"/>
<feature type="site" description="Cleavage; by autolysis" evidence="12">
    <location>
        <begin position="91"/>
        <end position="92"/>
    </location>
</feature>
<dbReference type="SUPFAM" id="SSF51306">
    <property type="entry name" value="LexA/Signal peptidase"/>
    <property type="match status" value="1"/>
</dbReference>
<dbReference type="NCBIfam" id="TIGR00498">
    <property type="entry name" value="lexA"/>
    <property type="match status" value="1"/>
</dbReference>
<dbReference type="Gene3D" id="2.10.109.10">
    <property type="entry name" value="Umud Fragment, subunit A"/>
    <property type="match status" value="1"/>
</dbReference>
<dbReference type="GO" id="GO:0006508">
    <property type="term" value="P:proteolysis"/>
    <property type="evidence" value="ECO:0007669"/>
    <property type="project" value="InterPro"/>
</dbReference>
<evidence type="ECO:0000256" key="10">
    <source>
        <dbReference type="ARBA" id="ARBA00023204"/>
    </source>
</evidence>
<comment type="similarity">
    <text evidence="1 12 13">Belongs to the peptidase S24 family.</text>
</comment>
<dbReference type="PANTHER" id="PTHR33516">
    <property type="entry name" value="LEXA REPRESSOR"/>
    <property type="match status" value="1"/>
</dbReference>
<evidence type="ECO:0000256" key="8">
    <source>
        <dbReference type="ARBA" id="ARBA00023125"/>
    </source>
</evidence>
<keyword evidence="8 12" id="KW-0238">DNA-binding</keyword>
<evidence type="ECO:0000259" key="15">
    <source>
        <dbReference type="Pfam" id="PF01726"/>
    </source>
</evidence>
<comment type="catalytic activity">
    <reaction evidence="12">
        <text>Hydrolysis of Ala-|-Gly bond in repressor LexA.</text>
        <dbReference type="EC" id="3.4.21.88"/>
    </reaction>
</comment>
<dbReference type="PRINTS" id="PR00726">
    <property type="entry name" value="LEXASERPTASE"/>
</dbReference>
<evidence type="ECO:0000256" key="1">
    <source>
        <dbReference type="ARBA" id="ARBA00007484"/>
    </source>
</evidence>
<gene>
    <name evidence="12 16" type="primary">lexA</name>
    <name evidence="16" type="ORF">ENP47_06010</name>
</gene>
<evidence type="ECO:0000256" key="11">
    <source>
        <dbReference type="ARBA" id="ARBA00023236"/>
    </source>
</evidence>
<keyword evidence="4 12" id="KW-0227">DNA damage</keyword>
<evidence type="ECO:0000313" key="16">
    <source>
        <dbReference type="EMBL" id="HEF65131.1"/>
    </source>
</evidence>
<dbReference type="InterPro" id="IPR050077">
    <property type="entry name" value="LexA_repressor"/>
</dbReference>
<organism evidence="16">
    <name type="scientific">Thermomicrobium roseum</name>
    <dbReference type="NCBI Taxonomy" id="500"/>
    <lineage>
        <taxon>Bacteria</taxon>
        <taxon>Pseudomonadati</taxon>
        <taxon>Thermomicrobiota</taxon>
        <taxon>Thermomicrobia</taxon>
        <taxon>Thermomicrobiales</taxon>
        <taxon>Thermomicrobiaceae</taxon>
        <taxon>Thermomicrobium</taxon>
    </lineage>
</organism>
<dbReference type="InterPro" id="IPR036388">
    <property type="entry name" value="WH-like_DNA-bd_sf"/>
</dbReference>
<dbReference type="GO" id="GO:0003677">
    <property type="term" value="F:DNA binding"/>
    <property type="evidence" value="ECO:0007669"/>
    <property type="project" value="UniProtKB-UniRule"/>
</dbReference>
<accession>A0A7C1G0A4</accession>
<keyword evidence="5 12" id="KW-0378">Hydrolase</keyword>
<keyword evidence="6 12" id="KW-0068">Autocatalytic cleavage</keyword>
<feature type="DNA-binding region" description="H-T-H motif" evidence="12">
    <location>
        <begin position="29"/>
        <end position="49"/>
    </location>
</feature>
<dbReference type="GO" id="GO:0004252">
    <property type="term" value="F:serine-type endopeptidase activity"/>
    <property type="evidence" value="ECO:0007669"/>
    <property type="project" value="UniProtKB-UniRule"/>
</dbReference>
<dbReference type="EC" id="3.4.21.88" evidence="12"/>
<dbReference type="PANTHER" id="PTHR33516:SF2">
    <property type="entry name" value="LEXA REPRESSOR-RELATED"/>
    <property type="match status" value="1"/>
</dbReference>
<comment type="caution">
    <text evidence="16">The sequence shown here is derived from an EMBL/GenBank/DDBJ whole genome shotgun (WGS) entry which is preliminary data.</text>
</comment>
<keyword evidence="7 12" id="KW-0805">Transcription regulation</keyword>
<keyword evidence="3 12" id="KW-0235">DNA replication</keyword>
<dbReference type="CDD" id="cd06529">
    <property type="entry name" value="S24_LexA-like"/>
    <property type="match status" value="1"/>
</dbReference>
<dbReference type="Pfam" id="PF01726">
    <property type="entry name" value="LexA_DNA_bind"/>
    <property type="match status" value="1"/>
</dbReference>
<dbReference type="InterPro" id="IPR036286">
    <property type="entry name" value="LexA/Signal_pep-like_sf"/>
</dbReference>
<dbReference type="InterPro" id="IPR015927">
    <property type="entry name" value="Peptidase_S24_S26A/B/C"/>
</dbReference>
<dbReference type="GO" id="GO:0006281">
    <property type="term" value="P:DNA repair"/>
    <property type="evidence" value="ECO:0007669"/>
    <property type="project" value="UniProtKB-UniRule"/>
</dbReference>
<keyword evidence="11 12" id="KW-0742">SOS response</keyword>
<dbReference type="Pfam" id="PF00717">
    <property type="entry name" value="Peptidase_S24"/>
    <property type="match status" value="1"/>
</dbReference>
<dbReference type="GO" id="GO:0009432">
    <property type="term" value="P:SOS response"/>
    <property type="evidence" value="ECO:0007669"/>
    <property type="project" value="UniProtKB-UniRule"/>
</dbReference>
<dbReference type="GO" id="GO:0006260">
    <property type="term" value="P:DNA replication"/>
    <property type="evidence" value="ECO:0007669"/>
    <property type="project" value="UniProtKB-UniRule"/>
</dbReference>
<feature type="active site" description="For autocatalytic cleavage activity" evidence="12">
    <location>
        <position position="172"/>
    </location>
</feature>
<evidence type="ECO:0000256" key="2">
    <source>
        <dbReference type="ARBA" id="ARBA00022491"/>
    </source>
</evidence>
<evidence type="ECO:0000256" key="5">
    <source>
        <dbReference type="ARBA" id="ARBA00022801"/>
    </source>
</evidence>
<dbReference type="SUPFAM" id="SSF46785">
    <property type="entry name" value="Winged helix' DNA-binding domain"/>
    <property type="match status" value="1"/>
</dbReference>
<dbReference type="InterPro" id="IPR006200">
    <property type="entry name" value="LexA"/>
</dbReference>
<evidence type="ECO:0000256" key="7">
    <source>
        <dbReference type="ARBA" id="ARBA00023015"/>
    </source>
</evidence>
<name>A0A7C1G0A4_THERO</name>
<feature type="domain" description="LexA repressor DNA-binding" evidence="15">
    <location>
        <begin position="3"/>
        <end position="66"/>
    </location>
</feature>
<dbReference type="InterPro" id="IPR036390">
    <property type="entry name" value="WH_DNA-bd_sf"/>
</dbReference>
<feature type="domain" description="Peptidase S24/S26A/S26B/S26C" evidence="14">
    <location>
        <begin position="84"/>
        <end position="206"/>
    </location>
</feature>
<keyword evidence="9 12" id="KW-0804">Transcription</keyword>
<dbReference type="Gene3D" id="1.10.10.10">
    <property type="entry name" value="Winged helix-like DNA-binding domain superfamily/Winged helix DNA-binding domain"/>
    <property type="match status" value="1"/>
</dbReference>
<sequence length="214" mass="24208">MGKRLTKRQQDILEFIRTFVDERGYPPTVREIQAGLGISSTSVVDYNLNVLEYLRFIRRNRNISRGIELLERRTTKHDDVVRVPLIGTIAAGQPLPVLEPVETESATEFVELGASLVGHATRDLFALRVKGLSMIDALIDDGDIVVLRRQATAENGDTVAAWLKREQETTLKRFYREGNIVRLQPANAAMQPIYTTIDNVEIQGKLLLVIRRLE</sequence>
<evidence type="ECO:0000256" key="13">
    <source>
        <dbReference type="RuleBase" id="RU003991"/>
    </source>
</evidence>
<comment type="subunit">
    <text evidence="12">Homodimer.</text>
</comment>
<dbReference type="InterPro" id="IPR039418">
    <property type="entry name" value="LexA-like"/>
</dbReference>
<comment type="function">
    <text evidence="12">Represses a number of genes involved in the response to DNA damage (SOS response), including recA and lexA. In the presence of single-stranded DNA, RecA interacts with LexA causing an autocatalytic cleavage which disrupts the DNA-binding part of LexA, leading to derepression of the SOS regulon and eventually DNA repair.</text>
</comment>
<dbReference type="HAMAP" id="MF_00015">
    <property type="entry name" value="LexA"/>
    <property type="match status" value="1"/>
</dbReference>
<keyword evidence="2 12" id="KW-0678">Repressor</keyword>
<protein>
    <recommendedName>
        <fullName evidence="12">LexA repressor</fullName>
        <ecNumber evidence="12">3.4.21.88</ecNumber>
    </recommendedName>
</protein>